<dbReference type="InterPro" id="IPR058512">
    <property type="entry name" value="DUF8199"/>
</dbReference>
<keyword evidence="1" id="KW-0732">Signal</keyword>
<comment type="caution">
    <text evidence="2">The sequence shown here is derived from an EMBL/GenBank/DDBJ whole genome shotgun (WGS) entry which is preliminary data.</text>
</comment>
<reference evidence="2" key="2">
    <citation type="submission" date="2020-09" db="EMBL/GenBank/DDBJ databases">
        <authorList>
            <person name="Sun Q."/>
            <person name="Zhou Y."/>
        </authorList>
    </citation>
    <scope>NUCLEOTIDE SEQUENCE</scope>
    <source>
        <strain evidence="2">CGMCC 1.15966</strain>
    </source>
</reference>
<organism evidence="2 3">
    <name type="scientific">Sphingobacterium cellulitidis</name>
    <dbReference type="NCBI Taxonomy" id="1768011"/>
    <lineage>
        <taxon>Bacteria</taxon>
        <taxon>Pseudomonadati</taxon>
        <taxon>Bacteroidota</taxon>
        <taxon>Sphingobacteriia</taxon>
        <taxon>Sphingobacteriales</taxon>
        <taxon>Sphingobacteriaceae</taxon>
        <taxon>Sphingobacterium</taxon>
    </lineage>
</organism>
<dbReference type="RefSeq" id="WP_182498049.1">
    <property type="nucleotide sequence ID" value="NZ_BMKM01000001.1"/>
</dbReference>
<dbReference type="AlphaFoldDB" id="A0A8H9KVZ7"/>
<feature type="chain" id="PRO_5034379071" evidence="1">
    <location>
        <begin position="21"/>
        <end position="149"/>
    </location>
</feature>
<keyword evidence="3" id="KW-1185">Reference proteome</keyword>
<gene>
    <name evidence="2" type="ORF">GCM10011516_01850</name>
</gene>
<feature type="signal peptide" evidence="1">
    <location>
        <begin position="1"/>
        <end position="20"/>
    </location>
</feature>
<evidence type="ECO:0000313" key="2">
    <source>
        <dbReference type="EMBL" id="GGE07758.1"/>
    </source>
</evidence>
<accession>A0A8H9KVZ7</accession>
<proteinExistence type="predicted"/>
<evidence type="ECO:0000256" key="1">
    <source>
        <dbReference type="SAM" id="SignalP"/>
    </source>
</evidence>
<reference evidence="2" key="1">
    <citation type="journal article" date="2014" name="Int. J. Syst. Evol. Microbiol.">
        <title>Complete genome sequence of Corynebacterium casei LMG S-19264T (=DSM 44701T), isolated from a smear-ripened cheese.</title>
        <authorList>
            <consortium name="US DOE Joint Genome Institute (JGI-PGF)"/>
            <person name="Walter F."/>
            <person name="Albersmeier A."/>
            <person name="Kalinowski J."/>
            <person name="Ruckert C."/>
        </authorList>
    </citation>
    <scope>NUCLEOTIDE SEQUENCE</scope>
    <source>
        <strain evidence="2">CGMCC 1.15966</strain>
    </source>
</reference>
<name>A0A8H9KVZ7_9SPHI</name>
<dbReference type="EMBL" id="BMKM01000001">
    <property type="protein sequence ID" value="GGE07758.1"/>
    <property type="molecule type" value="Genomic_DNA"/>
</dbReference>
<sequence length="149" mass="16944">MRKIVAICLLLIYSVCSTGASIHMHHCGKSTQFSVLEEAKVSHDSCPMCIDLHKDHDHSHDESKSQCEDDHSCKDSKVDLELTSENDQTRSKMLFGSIFDFSPAIVLIPWILNQWELVLNEKPEEPQPFKPALFAENHSVYLINCSFII</sequence>
<dbReference type="Pfam" id="PF26622">
    <property type="entry name" value="DUF8199"/>
    <property type="match status" value="1"/>
</dbReference>
<dbReference type="Proteomes" id="UP000614460">
    <property type="component" value="Unassembled WGS sequence"/>
</dbReference>
<protein>
    <submittedName>
        <fullName evidence="2">Uncharacterized protein</fullName>
    </submittedName>
</protein>
<evidence type="ECO:0000313" key="3">
    <source>
        <dbReference type="Proteomes" id="UP000614460"/>
    </source>
</evidence>